<sequence length="109" mass="11886">MTTTQSALGDRAAPVAVTPDTVPAGCYWWTDPDGDLCLMPGCMARVQDPEAECTCDKLGARLARAEEKLRTKEAAEQYAGTWWDALTEAVRAHPNANQILADAHRRTGR</sequence>
<dbReference type="Proteomes" id="UP000638849">
    <property type="component" value="Unassembled WGS sequence"/>
</dbReference>
<keyword evidence="2" id="KW-1185">Reference proteome</keyword>
<proteinExistence type="predicted"/>
<dbReference type="EMBL" id="JAEEAQ010000005">
    <property type="protein sequence ID" value="MBI0311641.1"/>
    <property type="molecule type" value="Genomic_DNA"/>
</dbReference>
<gene>
    <name evidence="1" type="ORF">JBF12_01035</name>
</gene>
<evidence type="ECO:0000313" key="2">
    <source>
        <dbReference type="Proteomes" id="UP000638849"/>
    </source>
</evidence>
<comment type="caution">
    <text evidence="1">The sequence shown here is derived from an EMBL/GenBank/DDBJ whole genome shotgun (WGS) entry which is preliminary data.</text>
</comment>
<reference evidence="1 2" key="1">
    <citation type="submission" date="2020-12" db="EMBL/GenBank/DDBJ databases">
        <authorList>
            <person name="Kusuma A.B."/>
            <person name="Nouioui I."/>
            <person name="Goodfellow M."/>
        </authorList>
    </citation>
    <scope>NUCLEOTIDE SEQUENCE [LARGE SCALE GENOMIC DNA]</scope>
    <source>
        <strain evidence="1 2">DSM 41764</strain>
    </source>
</reference>
<organism evidence="1 2">
    <name type="scientific">Streptomyces javensis</name>
    <dbReference type="NCBI Taxonomy" id="114698"/>
    <lineage>
        <taxon>Bacteria</taxon>
        <taxon>Bacillati</taxon>
        <taxon>Actinomycetota</taxon>
        <taxon>Actinomycetes</taxon>
        <taxon>Kitasatosporales</taxon>
        <taxon>Streptomycetaceae</taxon>
        <taxon>Streptomyces</taxon>
        <taxon>Streptomyces violaceusniger group</taxon>
    </lineage>
</organism>
<protein>
    <submittedName>
        <fullName evidence="1">Uncharacterized protein</fullName>
    </submittedName>
</protein>
<name>A0ABS0R452_9ACTN</name>
<dbReference type="RefSeq" id="WP_198274927.1">
    <property type="nucleotide sequence ID" value="NZ_BAAAIF010000018.1"/>
</dbReference>
<evidence type="ECO:0000313" key="1">
    <source>
        <dbReference type="EMBL" id="MBI0311641.1"/>
    </source>
</evidence>
<accession>A0ABS0R452</accession>